<accession>A0AA88HCZ1</accession>
<dbReference type="SMART" id="SM01283">
    <property type="entry name" value="Costars"/>
    <property type="match status" value="1"/>
</dbReference>
<dbReference type="PANTHER" id="PTHR22739">
    <property type="entry name" value="STRIATED MUSCLE ACTIVATOR OF RHO-DEPENDENT SIGNALING-RELATED"/>
    <property type="match status" value="1"/>
</dbReference>
<feature type="domain" description="Costars" evidence="2">
    <location>
        <begin position="75"/>
        <end position="151"/>
    </location>
</feature>
<dbReference type="GO" id="GO:0030017">
    <property type="term" value="C:sarcomere"/>
    <property type="evidence" value="ECO:0007669"/>
    <property type="project" value="TreeGrafter"/>
</dbReference>
<dbReference type="InterPro" id="IPR038095">
    <property type="entry name" value="Costars_sf"/>
</dbReference>
<dbReference type="InterPro" id="IPR027817">
    <property type="entry name" value="Costars_dom"/>
</dbReference>
<name>A0AA88HCZ1_ARTSF</name>
<dbReference type="PANTHER" id="PTHR22739:SF7">
    <property type="entry name" value="EG:152A3.3 PROTEIN-RELATED"/>
    <property type="match status" value="1"/>
</dbReference>
<dbReference type="GO" id="GO:0035025">
    <property type="term" value="P:positive regulation of Rho protein signal transduction"/>
    <property type="evidence" value="ECO:0007669"/>
    <property type="project" value="InterPro"/>
</dbReference>
<dbReference type="EMBL" id="JAVRJZ010000017">
    <property type="protein sequence ID" value="KAK2709735.1"/>
    <property type="molecule type" value="Genomic_DNA"/>
</dbReference>
<dbReference type="Proteomes" id="UP001187531">
    <property type="component" value="Unassembled WGS sequence"/>
</dbReference>
<dbReference type="Gene3D" id="1.10.10.1540">
    <property type="entry name" value="Costar domain"/>
    <property type="match status" value="1"/>
</dbReference>
<evidence type="ECO:0000313" key="3">
    <source>
        <dbReference type="EMBL" id="KAK2709735.1"/>
    </source>
</evidence>
<dbReference type="AlphaFoldDB" id="A0AA88HCZ1"/>
<feature type="compositionally biased region" description="Basic and acidic residues" evidence="1">
    <location>
        <begin position="224"/>
        <end position="234"/>
    </location>
</feature>
<evidence type="ECO:0000259" key="2">
    <source>
        <dbReference type="SMART" id="SM01283"/>
    </source>
</evidence>
<gene>
    <name evidence="3" type="ORF">QYM36_013418</name>
</gene>
<organism evidence="3 4">
    <name type="scientific">Artemia franciscana</name>
    <name type="common">Brine shrimp</name>
    <name type="synonym">Artemia sanfranciscana</name>
    <dbReference type="NCBI Taxonomy" id="6661"/>
    <lineage>
        <taxon>Eukaryota</taxon>
        <taxon>Metazoa</taxon>
        <taxon>Ecdysozoa</taxon>
        <taxon>Arthropoda</taxon>
        <taxon>Crustacea</taxon>
        <taxon>Branchiopoda</taxon>
        <taxon>Anostraca</taxon>
        <taxon>Artemiidae</taxon>
        <taxon>Artemia</taxon>
    </lineage>
</organism>
<protein>
    <recommendedName>
        <fullName evidence="2">Costars domain-containing protein</fullName>
    </recommendedName>
</protein>
<dbReference type="Pfam" id="PF14705">
    <property type="entry name" value="Costars"/>
    <property type="match status" value="1"/>
</dbReference>
<dbReference type="InterPro" id="IPR026111">
    <property type="entry name" value="Abra"/>
</dbReference>
<proteinExistence type="predicted"/>
<dbReference type="GO" id="GO:0045944">
    <property type="term" value="P:positive regulation of transcription by RNA polymerase II"/>
    <property type="evidence" value="ECO:0007669"/>
    <property type="project" value="TreeGrafter"/>
</dbReference>
<feature type="region of interest" description="Disordered" evidence="1">
    <location>
        <begin position="223"/>
        <end position="277"/>
    </location>
</feature>
<evidence type="ECO:0000256" key="1">
    <source>
        <dbReference type="SAM" id="MobiDB-lite"/>
    </source>
</evidence>
<sequence length="480" mass="54280">MSSRSPVNLKLFVNMGSKVSMFNQLAQEHKEKQEDNFFSEWSSVPTRRKLSKEDADYGRPIAGSKTEERGKKAAAQVSAEIRELCDVIFDCGTKNKDGTAIITFGRLFQVYNVISDKCVGLLMRARKHGLVEFEGEMLFQRRDDEVLITLTKSINAIRHQFGAPPLKNGGSLLEAENGDILQNQSNKHLVVNSDSKQYAESAPVTPEPENRIVLSLRALSEPLENSRDKDENQYHRNSNVYSNDVSSEKTTATNREDSLTGTFNGRTDPTSPQDCGEYEENQENIYTDTIEKSRKQSLEAAKFERRSSASQISIIVTEDEQTKYMENCCAQNESLEVPSSVTQFPSENIDGITHQKGEVNSEDLETLADEMLNSSAGDQNLASVIINLNSDLNYESNLSYDLNEPSNRQEAYQLKHPVHENNSTDTAERKENIDHQEELCFKDRHIEYKQEPSELDNDSSEFCKVQDDNIECKNKLSRVI</sequence>
<dbReference type="GO" id="GO:0003779">
    <property type="term" value="F:actin binding"/>
    <property type="evidence" value="ECO:0007669"/>
    <property type="project" value="InterPro"/>
</dbReference>
<reference evidence="3" key="1">
    <citation type="submission" date="2023-07" db="EMBL/GenBank/DDBJ databases">
        <title>Chromosome-level genome assembly of Artemia franciscana.</title>
        <authorList>
            <person name="Jo E."/>
        </authorList>
    </citation>
    <scope>NUCLEOTIDE SEQUENCE</scope>
    <source>
        <tissue evidence="3">Whole body</tissue>
    </source>
</reference>
<keyword evidence="4" id="KW-1185">Reference proteome</keyword>
<evidence type="ECO:0000313" key="4">
    <source>
        <dbReference type="Proteomes" id="UP001187531"/>
    </source>
</evidence>
<comment type="caution">
    <text evidence="3">The sequence shown here is derived from an EMBL/GenBank/DDBJ whole genome shotgun (WGS) entry which is preliminary data.</text>
</comment>
<feature type="compositionally biased region" description="Polar residues" evidence="1">
    <location>
        <begin position="235"/>
        <end position="273"/>
    </location>
</feature>
<dbReference type="EMBL" id="JAVRJZ010000017">
    <property type="protein sequence ID" value="KAK2709732.1"/>
    <property type="molecule type" value="Genomic_DNA"/>
</dbReference>